<dbReference type="STRING" id="351671.XDD1_2534"/>
<dbReference type="HOGENOM" id="CLU_3174905_0_0_6"/>
<proteinExistence type="predicted"/>
<protein>
    <submittedName>
        <fullName evidence="1">Uncharacterized protein</fullName>
    </submittedName>
</protein>
<accession>A0A068QTF3</accession>
<dbReference type="EMBL" id="FO704550">
    <property type="protein sequence ID" value="CDG18233.1"/>
    <property type="molecule type" value="Genomic_DNA"/>
</dbReference>
<gene>
    <name evidence="1" type="ORF">XDD1_2534</name>
</gene>
<sequence>MGEILVISSISHSMSSEQYKVVTNYANPLVPNLIFCKEPFLFLAFYY</sequence>
<name>A0A068QTF3_9GAMM</name>
<evidence type="ECO:0000313" key="2">
    <source>
        <dbReference type="Proteomes" id="UP000032721"/>
    </source>
</evidence>
<dbReference type="KEGG" id="xdo:XDD1_2534"/>
<evidence type="ECO:0000313" key="1">
    <source>
        <dbReference type="EMBL" id="CDG18233.1"/>
    </source>
</evidence>
<organism evidence="1 2">
    <name type="scientific">Xenorhabdus doucetiae</name>
    <dbReference type="NCBI Taxonomy" id="351671"/>
    <lineage>
        <taxon>Bacteria</taxon>
        <taxon>Pseudomonadati</taxon>
        <taxon>Pseudomonadota</taxon>
        <taxon>Gammaproteobacteria</taxon>
        <taxon>Enterobacterales</taxon>
        <taxon>Morganellaceae</taxon>
        <taxon>Xenorhabdus</taxon>
    </lineage>
</organism>
<dbReference type="Proteomes" id="UP000032721">
    <property type="component" value="Chromosome"/>
</dbReference>
<dbReference type="AlphaFoldDB" id="A0A068QTF3"/>
<reference evidence="1 2" key="1">
    <citation type="submission" date="2013-07" db="EMBL/GenBank/DDBJ databases">
        <authorList>
            <person name="Genoscope - CEA"/>
        </authorList>
    </citation>
    <scope>NUCLEOTIDE SEQUENCE [LARGE SCALE GENOMIC DNA]</scope>
    <source>
        <strain evidence="2">FRM16 / DSM 17909</strain>
    </source>
</reference>